<accession>A0ABQ9E267</accession>
<gene>
    <name evidence="1" type="ORF">KUTeg_023618</name>
</gene>
<protein>
    <recommendedName>
        <fullName evidence="3">Adenylate kinase</fullName>
    </recommendedName>
</protein>
<reference evidence="1 2" key="1">
    <citation type="submission" date="2022-12" db="EMBL/GenBank/DDBJ databases">
        <title>Chromosome-level genome of Tegillarca granosa.</title>
        <authorList>
            <person name="Kim J."/>
        </authorList>
    </citation>
    <scope>NUCLEOTIDE SEQUENCE [LARGE SCALE GENOMIC DNA]</scope>
    <source>
        <strain evidence="1">Teg-2019</strain>
        <tissue evidence="1">Adductor muscle</tissue>
    </source>
</reference>
<dbReference type="InterPro" id="IPR027417">
    <property type="entry name" value="P-loop_NTPase"/>
</dbReference>
<name>A0ABQ9E267_TEGGR</name>
<dbReference type="SUPFAM" id="SSF52540">
    <property type="entry name" value="P-loop containing nucleoside triphosphate hydrolases"/>
    <property type="match status" value="1"/>
</dbReference>
<evidence type="ECO:0000313" key="2">
    <source>
        <dbReference type="Proteomes" id="UP001217089"/>
    </source>
</evidence>
<proteinExistence type="predicted"/>
<evidence type="ECO:0000313" key="1">
    <source>
        <dbReference type="EMBL" id="KAJ8299558.1"/>
    </source>
</evidence>
<dbReference type="EMBL" id="JARBDR010000921">
    <property type="protein sequence ID" value="KAJ8299558.1"/>
    <property type="molecule type" value="Genomic_DNA"/>
</dbReference>
<comment type="caution">
    <text evidence="1">The sequence shown here is derived from an EMBL/GenBank/DDBJ whole genome shotgun (WGS) entry which is preliminary data.</text>
</comment>
<keyword evidence="2" id="KW-1185">Reference proteome</keyword>
<sequence length="303" mass="35185">MKCRYRYFPYRIMGCAPSSETPITPRKGNIRRGSIFKREKVSLKIDKNVGLTKTVPHVIFVFGGPGSGRGKLLSDAAEAFGLVLLNMERILLDSLYKIMEDEEDIDPWKRSNSLQKLVRSKPELLRVDFVLKQLTNKLKTMDTNRCYLVDFMPNLKFILLSNVFIKECSNELRNFETMYPVSFAIHLSIPPDKYEKKKRAQCAQIQTEQKKQNEATTQSDEVDTSRTSKRFTLHHNSLKHFLDYFSKHDKLVTLDVSSGDEDLIWERIYENELDKMNIGRFQIQVVSLSDIVNDEKDEPVSFI</sequence>
<organism evidence="1 2">
    <name type="scientific">Tegillarca granosa</name>
    <name type="common">Malaysian cockle</name>
    <name type="synonym">Anadara granosa</name>
    <dbReference type="NCBI Taxonomy" id="220873"/>
    <lineage>
        <taxon>Eukaryota</taxon>
        <taxon>Metazoa</taxon>
        <taxon>Spiralia</taxon>
        <taxon>Lophotrochozoa</taxon>
        <taxon>Mollusca</taxon>
        <taxon>Bivalvia</taxon>
        <taxon>Autobranchia</taxon>
        <taxon>Pteriomorphia</taxon>
        <taxon>Arcoida</taxon>
        <taxon>Arcoidea</taxon>
        <taxon>Arcidae</taxon>
        <taxon>Tegillarca</taxon>
    </lineage>
</organism>
<dbReference type="Gene3D" id="3.40.50.300">
    <property type="entry name" value="P-loop containing nucleotide triphosphate hydrolases"/>
    <property type="match status" value="1"/>
</dbReference>
<evidence type="ECO:0008006" key="3">
    <source>
        <dbReference type="Google" id="ProtNLM"/>
    </source>
</evidence>
<dbReference type="Proteomes" id="UP001217089">
    <property type="component" value="Unassembled WGS sequence"/>
</dbReference>